<dbReference type="PROSITE" id="PS00759">
    <property type="entry name" value="ARGE_DAPE_CPG2_2"/>
    <property type="match status" value="1"/>
</dbReference>
<dbReference type="GO" id="GO:0008777">
    <property type="term" value="F:acetylornithine deacetylase activity"/>
    <property type="evidence" value="ECO:0007669"/>
    <property type="project" value="TreeGrafter"/>
</dbReference>
<dbReference type="AlphaFoldDB" id="A0A161RTA8"/>
<dbReference type="GO" id="GO:0008270">
    <property type="term" value="F:zinc ion binding"/>
    <property type="evidence" value="ECO:0007669"/>
    <property type="project" value="InterPro"/>
</dbReference>
<keyword evidence="4" id="KW-0479">Metal-binding</keyword>
<evidence type="ECO:0000256" key="3">
    <source>
        <dbReference type="ARBA" id="ARBA00022670"/>
    </source>
</evidence>
<evidence type="ECO:0000256" key="7">
    <source>
        <dbReference type="ARBA" id="ARBA00022997"/>
    </source>
</evidence>
<dbReference type="GO" id="GO:0006508">
    <property type="term" value="P:proteolysis"/>
    <property type="evidence" value="ECO:0007669"/>
    <property type="project" value="UniProtKB-KW"/>
</dbReference>
<name>A0A161RTA8_9BACL</name>
<protein>
    <submittedName>
        <fullName evidence="9">Dipeptidase PepV</fullName>
    </submittedName>
</protein>
<dbReference type="PANTHER" id="PTHR43808:SF31">
    <property type="entry name" value="N-ACETYL-L-CITRULLINE DEACETYLASE"/>
    <property type="match status" value="1"/>
</dbReference>
<gene>
    <name evidence="9" type="ORF">AWM68_10860</name>
</gene>
<dbReference type="InterPro" id="IPR002933">
    <property type="entry name" value="Peptidase_M20"/>
</dbReference>
<evidence type="ECO:0000256" key="5">
    <source>
        <dbReference type="ARBA" id="ARBA00022801"/>
    </source>
</evidence>
<dbReference type="InterPro" id="IPR010964">
    <property type="entry name" value="M20A_pepV-rel"/>
</dbReference>
<keyword evidence="7" id="KW-0224">Dipeptidase</keyword>
<dbReference type="Proteomes" id="UP000076567">
    <property type="component" value="Unassembled WGS sequence"/>
</dbReference>
<evidence type="ECO:0000313" key="9">
    <source>
        <dbReference type="EMBL" id="KZE64633.1"/>
    </source>
</evidence>
<dbReference type="CDD" id="cd03888">
    <property type="entry name" value="M20_PepV"/>
    <property type="match status" value="1"/>
</dbReference>
<evidence type="ECO:0000313" key="10">
    <source>
        <dbReference type="Proteomes" id="UP000076567"/>
    </source>
</evidence>
<dbReference type="GO" id="GO:0008237">
    <property type="term" value="F:metallopeptidase activity"/>
    <property type="evidence" value="ECO:0007669"/>
    <property type="project" value="UniProtKB-KW"/>
</dbReference>
<accession>A0A161RTA8</accession>
<dbReference type="Pfam" id="PF01546">
    <property type="entry name" value="Peptidase_M20"/>
    <property type="match status" value="1"/>
</dbReference>
<evidence type="ECO:0000256" key="4">
    <source>
        <dbReference type="ARBA" id="ARBA00022723"/>
    </source>
</evidence>
<dbReference type="SUPFAM" id="SSF55031">
    <property type="entry name" value="Bacterial exopeptidase dimerisation domain"/>
    <property type="match status" value="1"/>
</dbReference>
<evidence type="ECO:0000256" key="2">
    <source>
        <dbReference type="ARBA" id="ARBA00006247"/>
    </source>
</evidence>
<dbReference type="InterPro" id="IPR050072">
    <property type="entry name" value="Peptidase_M20A"/>
</dbReference>
<reference evidence="10" key="1">
    <citation type="submission" date="2016-01" db="EMBL/GenBank/DDBJ databases">
        <title>Draft genome of Chromobacterium sp. F49.</title>
        <authorList>
            <person name="Hong K.W."/>
        </authorList>
    </citation>
    <scope>NUCLEOTIDE SEQUENCE [LARGE SCALE GENOMIC DNA]</scope>
    <source>
        <strain evidence="10">P7IIIA</strain>
    </source>
</reference>
<keyword evidence="3" id="KW-0645">Protease</keyword>
<dbReference type="GO" id="GO:0006526">
    <property type="term" value="P:L-arginine biosynthetic process"/>
    <property type="evidence" value="ECO:0007669"/>
    <property type="project" value="TreeGrafter"/>
</dbReference>
<sequence length="468" mass="51206">MNQVNWKKEVEVRKEELMEDTKGLLRIPSLLDEENAKEGAPFGPEIERALTYLLNLGKESGMTIKNVDGFAGHIEIGSGDDIVGVLCHVDVVPAGEGWSVDPFGAEVKDGKIFARGAIDDKGPTMAAFYGMKIIQELQLPLSKRVRMIIGCDEESNWQCVRHYFKKEEMPSIGFAPDADFPIISAEKGIFDVEFSIKGSDTTENEGLKLISFKSGERLNMVPDRAEAKIQGNGSDDLQQAFETFGKAKGIECQALIENDALILKVKGKSAHGSTPEIGMNAGLLLGEFLNSCSFTGQAKTFLNLLEDVTGEHTGNKLGIAAEDEASGKLTVNVGVIVFKEAEGGKIGMNVRYPVTHDSEVIERILKERAISGDWSMRMIENNPPNYVEENHPLIKTLQKVYEEQTGKKGELMAIGGGTYARSLETGVAFGALFPGREDVAHQKDEHMFVEDLLLASAIYAQAIYELAK</sequence>
<evidence type="ECO:0000256" key="8">
    <source>
        <dbReference type="ARBA" id="ARBA00023049"/>
    </source>
</evidence>
<comment type="caution">
    <text evidence="9">The sequence shown here is derived from an EMBL/GenBank/DDBJ whole genome shotgun (WGS) entry which is preliminary data.</text>
</comment>
<keyword evidence="6" id="KW-0862">Zinc</keyword>
<dbReference type="OrthoDB" id="9761532at2"/>
<dbReference type="InterPro" id="IPR001261">
    <property type="entry name" value="ArgE/DapE_CS"/>
</dbReference>
<comment type="similarity">
    <text evidence="2">Belongs to the peptidase M20A family.</text>
</comment>
<dbReference type="RefSeq" id="WP_066243914.1">
    <property type="nucleotide sequence ID" value="NZ_LRFC01000037.1"/>
</dbReference>
<dbReference type="NCBIfam" id="NF005591">
    <property type="entry name" value="PRK07318.1"/>
    <property type="match status" value="1"/>
</dbReference>
<keyword evidence="8" id="KW-0482">Metalloprotease</keyword>
<dbReference type="Gene3D" id="3.30.70.360">
    <property type="match status" value="2"/>
</dbReference>
<dbReference type="InterPro" id="IPR036264">
    <property type="entry name" value="Bact_exopeptidase_dim_dom"/>
</dbReference>
<organism evidence="9 10">
    <name type="scientific">Fictibacillus phosphorivorans</name>
    <dbReference type="NCBI Taxonomy" id="1221500"/>
    <lineage>
        <taxon>Bacteria</taxon>
        <taxon>Bacillati</taxon>
        <taxon>Bacillota</taxon>
        <taxon>Bacilli</taxon>
        <taxon>Bacillales</taxon>
        <taxon>Fictibacillaceae</taxon>
        <taxon>Fictibacillus</taxon>
    </lineage>
</organism>
<dbReference type="NCBIfam" id="TIGR01887">
    <property type="entry name" value="dipeptidaselike"/>
    <property type="match status" value="1"/>
</dbReference>
<comment type="cofactor">
    <cofactor evidence="1">
        <name>Zn(2+)</name>
        <dbReference type="ChEBI" id="CHEBI:29105"/>
    </cofactor>
</comment>
<dbReference type="EMBL" id="LRFC01000037">
    <property type="protein sequence ID" value="KZE64633.1"/>
    <property type="molecule type" value="Genomic_DNA"/>
</dbReference>
<proteinExistence type="inferred from homology"/>
<dbReference type="GO" id="GO:0016805">
    <property type="term" value="F:dipeptidase activity"/>
    <property type="evidence" value="ECO:0007669"/>
    <property type="project" value="UniProtKB-KW"/>
</dbReference>
<keyword evidence="5" id="KW-0378">Hydrolase</keyword>
<dbReference type="SUPFAM" id="SSF53187">
    <property type="entry name" value="Zn-dependent exopeptidases"/>
    <property type="match status" value="1"/>
</dbReference>
<evidence type="ECO:0000256" key="1">
    <source>
        <dbReference type="ARBA" id="ARBA00001947"/>
    </source>
</evidence>
<dbReference type="Gene3D" id="3.40.630.10">
    <property type="entry name" value="Zn peptidases"/>
    <property type="match status" value="1"/>
</dbReference>
<evidence type="ECO:0000256" key="6">
    <source>
        <dbReference type="ARBA" id="ARBA00022833"/>
    </source>
</evidence>
<dbReference type="PANTHER" id="PTHR43808">
    <property type="entry name" value="ACETYLORNITHINE DEACETYLASE"/>
    <property type="match status" value="1"/>
</dbReference>
<keyword evidence="10" id="KW-1185">Reference proteome</keyword>